<name>A0ABR5Z403_9GAMM</name>
<sequence>MDNPLIFKDKNHKCRPRSGAPLPLGAWRDRARGKAVSAALLLLALGTCEARAAASAAEQINFAVETHLRQALELEAKRQGWQGLRVSHATDLPPRAASLSPCSRSLRVRPTGPAASPLDRQRLEVSCPGTGGWSLSLNSQANALLPAAHALGIIERGQTIGAGDVKLEPLNIARANRGFFNRLEEVVGMDAKRRIRPNQLLTPALLAETLAVRRGQPVKIVASQDGIEASASGEALADGRPGDVIRVRNLRSQNVIDAKVVEDGVVSSTF</sequence>
<evidence type="ECO:0000256" key="7">
    <source>
        <dbReference type="SAM" id="MobiDB-lite"/>
    </source>
</evidence>
<dbReference type="PANTHER" id="PTHR36307">
    <property type="entry name" value="FLAGELLA BASAL BODY P-RING FORMATION PROTEIN FLGA"/>
    <property type="match status" value="1"/>
</dbReference>
<evidence type="ECO:0000256" key="6">
    <source>
        <dbReference type="ARBA" id="ARBA00025643"/>
    </source>
</evidence>
<dbReference type="NCBIfam" id="TIGR03170">
    <property type="entry name" value="flgA_cterm"/>
    <property type="match status" value="1"/>
</dbReference>
<dbReference type="SMART" id="SM00858">
    <property type="entry name" value="SAF"/>
    <property type="match status" value="1"/>
</dbReference>
<keyword evidence="5" id="KW-0574">Periplasm</keyword>
<comment type="caution">
    <text evidence="9">The sequence shown here is derived from an EMBL/GenBank/DDBJ whole genome shotgun (WGS) entry which is preliminary data.</text>
</comment>
<comment type="function">
    <text evidence="6">Involved in the assembly process of the P-ring formation. It may associate with FlgF on the rod constituting a structure essential for the P-ring assembly or may act as a modulator protein for the P-ring assembly.</text>
</comment>
<evidence type="ECO:0000313" key="9">
    <source>
        <dbReference type="EMBL" id="MBA1274852.1"/>
    </source>
</evidence>
<evidence type="ECO:0000313" key="10">
    <source>
        <dbReference type="Proteomes" id="UP000786387"/>
    </source>
</evidence>
<evidence type="ECO:0000256" key="5">
    <source>
        <dbReference type="ARBA" id="ARBA00022764"/>
    </source>
</evidence>
<evidence type="ECO:0000256" key="1">
    <source>
        <dbReference type="ARBA" id="ARBA00004418"/>
    </source>
</evidence>
<dbReference type="InterPro" id="IPR017585">
    <property type="entry name" value="SAF_FlgA"/>
</dbReference>
<dbReference type="EMBL" id="JAAMRF010000008">
    <property type="protein sequence ID" value="MBA1274852.1"/>
    <property type="molecule type" value="Genomic_DNA"/>
</dbReference>
<organism evidence="9 10">
    <name type="scientific">Stutzerimonas azotifigens</name>
    <dbReference type="NCBI Taxonomy" id="291995"/>
    <lineage>
        <taxon>Bacteria</taxon>
        <taxon>Pseudomonadati</taxon>
        <taxon>Pseudomonadota</taxon>
        <taxon>Gammaproteobacteria</taxon>
        <taxon>Pseudomonadales</taxon>
        <taxon>Pseudomonadaceae</taxon>
        <taxon>Stutzerimonas</taxon>
    </lineage>
</organism>
<keyword evidence="9" id="KW-0966">Cell projection</keyword>
<dbReference type="Proteomes" id="UP000786387">
    <property type="component" value="Unassembled WGS sequence"/>
</dbReference>
<dbReference type="CDD" id="cd11614">
    <property type="entry name" value="SAF_CpaB_FlgA_like"/>
    <property type="match status" value="1"/>
</dbReference>
<evidence type="ECO:0000259" key="8">
    <source>
        <dbReference type="SMART" id="SM00858"/>
    </source>
</evidence>
<gene>
    <name evidence="9" type="primary">flgA</name>
    <name evidence="9" type="ORF">G7026_15975</name>
</gene>
<evidence type="ECO:0000256" key="3">
    <source>
        <dbReference type="ARBA" id="ARBA00014754"/>
    </source>
</evidence>
<evidence type="ECO:0000256" key="2">
    <source>
        <dbReference type="ARBA" id="ARBA00010474"/>
    </source>
</evidence>
<dbReference type="PANTHER" id="PTHR36307:SF1">
    <property type="entry name" value="FLAGELLA BASAL BODY P-RING FORMATION PROTEIN FLGA"/>
    <property type="match status" value="1"/>
</dbReference>
<proteinExistence type="inferred from homology"/>
<dbReference type="Pfam" id="PF13144">
    <property type="entry name" value="ChapFlgA"/>
    <property type="match status" value="1"/>
</dbReference>
<comment type="similarity">
    <text evidence="2">Belongs to the FlgA family.</text>
</comment>
<comment type="subcellular location">
    <subcellularLocation>
        <location evidence="1">Periplasm</location>
    </subcellularLocation>
</comment>
<evidence type="ECO:0000256" key="4">
    <source>
        <dbReference type="ARBA" id="ARBA00022729"/>
    </source>
</evidence>
<feature type="region of interest" description="Disordered" evidence="7">
    <location>
        <begin position="97"/>
        <end position="117"/>
    </location>
</feature>
<dbReference type="InterPro" id="IPR013974">
    <property type="entry name" value="SAF"/>
</dbReference>
<protein>
    <recommendedName>
        <fullName evidence="3">Flagella basal body P-ring formation protein FlgA</fullName>
    </recommendedName>
</protein>
<accession>A0ABR5Z403</accession>
<dbReference type="Gene3D" id="2.30.30.760">
    <property type="match status" value="1"/>
</dbReference>
<keyword evidence="10" id="KW-1185">Reference proteome</keyword>
<reference evidence="9 10" key="1">
    <citation type="submission" date="2020-02" db="EMBL/GenBank/DDBJ databases">
        <title>Synteny-based analysis reveals conserved mechanism for high triclosan tolerance in Pseudomonas, as well as instances of horizontal transfer.</title>
        <authorList>
            <person name="Mcfarland A.G."/>
            <person name="Bertucci H.K."/>
            <person name="Litmann E."/>
            <person name="Shen J."/>
            <person name="Huttenhower C."/>
            <person name="Hartmann E.M."/>
        </authorList>
    </citation>
    <scope>NUCLEOTIDE SEQUENCE [LARGE SCALE GENOMIC DNA]</scope>
    <source>
        <strain evidence="9 10">115A1</strain>
    </source>
</reference>
<dbReference type="Gene3D" id="3.90.1210.10">
    <property type="entry name" value="Antifreeze-like/N-acetylneuraminic acid synthase C-terminal domain"/>
    <property type="match status" value="1"/>
</dbReference>
<keyword evidence="9" id="KW-0282">Flagellum</keyword>
<keyword evidence="4" id="KW-0732">Signal</keyword>
<dbReference type="InterPro" id="IPR039246">
    <property type="entry name" value="Flagellar_FlgA"/>
</dbReference>
<feature type="domain" description="SAF" evidence="8">
    <location>
        <begin position="145"/>
        <end position="207"/>
    </location>
</feature>
<keyword evidence="9" id="KW-0969">Cilium</keyword>